<evidence type="ECO:0000313" key="2">
    <source>
        <dbReference type="Proteomes" id="UP000061432"/>
    </source>
</evidence>
<geneLocation type="plasmid" evidence="2">
    <name>pMaq22A_2p DNA</name>
</geneLocation>
<evidence type="ECO:0000313" key="1">
    <source>
        <dbReference type="EMBL" id="BAQ50004.1"/>
    </source>
</evidence>
<reference evidence="1 2" key="1">
    <citation type="journal article" date="2015" name="Genome Announc.">
        <title>Complete Genome Sequence of Methylobacterium aquaticum Strain 22A, Isolated from Racomitrium japonicum Moss.</title>
        <authorList>
            <person name="Tani A."/>
            <person name="Ogura Y."/>
            <person name="Hayashi T."/>
            <person name="Kimbara K."/>
        </authorList>
    </citation>
    <scope>NUCLEOTIDE SEQUENCE [LARGE SCALE GENOMIC DNA]</scope>
    <source>
        <strain evidence="1 2">MA-22A</strain>
        <plasmid evidence="2">Plasmid pMaq22A_2p DNA</plasmid>
    </source>
</reference>
<keyword evidence="1" id="KW-0614">Plasmid</keyword>
<protein>
    <submittedName>
        <fullName evidence="1">Uncharacterized protein</fullName>
    </submittedName>
</protein>
<accession>A0A0C6FWN0</accession>
<dbReference type="EMBL" id="AP014706">
    <property type="protein sequence ID" value="BAQ50004.1"/>
    <property type="molecule type" value="Genomic_DNA"/>
</dbReference>
<dbReference type="PATRIC" id="fig|270351.10.peg.7144"/>
<dbReference type="NCBIfam" id="NF041886">
    <property type="entry name" value="Rmf_CrpP_fam"/>
    <property type="match status" value="1"/>
</dbReference>
<dbReference type="AlphaFoldDB" id="A0A0C6FWN0"/>
<organism evidence="1 2">
    <name type="scientific">Methylobacterium aquaticum</name>
    <dbReference type="NCBI Taxonomy" id="270351"/>
    <lineage>
        <taxon>Bacteria</taxon>
        <taxon>Pseudomonadati</taxon>
        <taxon>Pseudomonadota</taxon>
        <taxon>Alphaproteobacteria</taxon>
        <taxon>Hyphomicrobiales</taxon>
        <taxon>Methylobacteriaceae</taxon>
        <taxon>Methylobacterium</taxon>
    </lineage>
</organism>
<sequence>MLMDVIRQGARARTGGRRRDACPYPLDSRERRAWFEGYDGGAWHMVQKAPHPAFTRQAATSVDVAGLVATPSIPPFSTQG</sequence>
<proteinExistence type="predicted"/>
<gene>
    <name evidence="1" type="ORF">Maq22A_2p41130</name>
</gene>
<dbReference type="Proteomes" id="UP000061432">
    <property type="component" value="Plasmid pMaq22A_2p"/>
</dbReference>
<dbReference type="OrthoDB" id="6091628at2"/>
<dbReference type="Pfam" id="PF04957">
    <property type="entry name" value="RMF"/>
    <property type="match status" value="1"/>
</dbReference>
<dbReference type="KEGG" id="maqu:Maq22A_2p41130"/>
<name>A0A0C6FWN0_9HYPH</name>
<dbReference type="InterPro" id="IPR007040">
    <property type="entry name" value="Ribosome_modulation_factor"/>
</dbReference>
<reference evidence="2" key="2">
    <citation type="submission" date="2015-01" db="EMBL/GenBank/DDBJ databases">
        <title>Complete genome sequence of Methylobacterium aquaticum strain 22A.</title>
        <authorList>
            <person name="Tani A."/>
            <person name="Ogura Y."/>
            <person name="Hayashi T."/>
        </authorList>
    </citation>
    <scope>NUCLEOTIDE SEQUENCE [LARGE SCALE GENOMIC DNA]</scope>
    <source>
        <strain evidence="2">MA-22A</strain>
        <plasmid evidence="2">Plasmid pMaq22A_2p DNA</plasmid>
    </source>
</reference>